<sequence>MLHGPNNFLKQFQSHFEDRKCTKKYPREFLQETQPDQDGYSSYKRRKPEDGGHEAIIMINGREVFVDNRWVVPSNPLLSKTFKTHINVENCSSVKSIKYVWKYGNKGFDMAVFGSQNKESNNDKELNGQIHVYI</sequence>
<name>W5LVS5_LEPOC</name>
<dbReference type="PANTHER" id="PTHR10492:SF57">
    <property type="entry name" value="ATP-DEPENDENT DNA HELICASE"/>
    <property type="match status" value="1"/>
</dbReference>
<dbReference type="Ensembl" id="ENSLOCT00000000232.1">
    <property type="protein sequence ID" value="ENSLOCP00000000232.1"/>
    <property type="gene ID" value="ENSLOCG00000000210.1"/>
</dbReference>
<evidence type="ECO:0000313" key="2">
    <source>
        <dbReference type="Ensembl" id="ENSLOCP00000000232.1"/>
    </source>
</evidence>
<reference evidence="3" key="1">
    <citation type="submission" date="2011-12" db="EMBL/GenBank/DDBJ databases">
        <title>The Draft Genome of Lepisosteus oculatus.</title>
        <authorList>
            <consortium name="The Broad Institute Genome Assembly &amp; Analysis Group"/>
            <consortium name="Computational R&amp;D Group"/>
            <consortium name="and Sequencing Platform"/>
            <person name="Di Palma F."/>
            <person name="Alfoldi J."/>
            <person name="Johnson J."/>
            <person name="Berlin A."/>
            <person name="Gnerre S."/>
            <person name="Jaffe D."/>
            <person name="MacCallum I."/>
            <person name="Young S."/>
            <person name="Walker B.J."/>
            <person name="Lander E.S."/>
            <person name="Lindblad-Toh K."/>
        </authorList>
    </citation>
    <scope>NUCLEOTIDE SEQUENCE [LARGE SCALE GENOMIC DNA]</scope>
</reference>
<feature type="region of interest" description="Disordered" evidence="1">
    <location>
        <begin position="27"/>
        <end position="48"/>
    </location>
</feature>
<dbReference type="OMA" id="IIVEACI"/>
<dbReference type="eggNOG" id="KOG0987">
    <property type="taxonomic scope" value="Eukaryota"/>
</dbReference>
<organism evidence="2 3">
    <name type="scientific">Lepisosteus oculatus</name>
    <name type="common">Spotted gar</name>
    <dbReference type="NCBI Taxonomy" id="7918"/>
    <lineage>
        <taxon>Eukaryota</taxon>
        <taxon>Metazoa</taxon>
        <taxon>Chordata</taxon>
        <taxon>Craniata</taxon>
        <taxon>Vertebrata</taxon>
        <taxon>Euteleostomi</taxon>
        <taxon>Actinopterygii</taxon>
        <taxon>Neopterygii</taxon>
        <taxon>Holostei</taxon>
        <taxon>Semionotiformes</taxon>
        <taxon>Lepisosteidae</taxon>
        <taxon>Lepisosteus</taxon>
    </lineage>
</organism>
<evidence type="ECO:0000256" key="1">
    <source>
        <dbReference type="SAM" id="MobiDB-lite"/>
    </source>
</evidence>
<dbReference type="Bgee" id="ENSLOCG00000000210">
    <property type="expression patterns" value="Expressed in ovary and 1 other cell type or tissue"/>
</dbReference>
<evidence type="ECO:0000313" key="3">
    <source>
        <dbReference type="Proteomes" id="UP000018468"/>
    </source>
</evidence>
<dbReference type="PANTHER" id="PTHR10492">
    <property type="match status" value="1"/>
</dbReference>
<feature type="compositionally biased region" description="Polar residues" evidence="1">
    <location>
        <begin position="31"/>
        <end position="40"/>
    </location>
</feature>
<proteinExistence type="predicted"/>
<dbReference type="Proteomes" id="UP000018468">
    <property type="component" value="Unassembled WGS sequence"/>
</dbReference>
<dbReference type="AlphaFoldDB" id="W5LVS5"/>
<reference evidence="2" key="2">
    <citation type="submission" date="2025-08" db="UniProtKB">
        <authorList>
            <consortium name="Ensembl"/>
        </authorList>
    </citation>
    <scope>IDENTIFICATION</scope>
</reference>
<dbReference type="STRING" id="7918.ENSLOCP00000000232"/>
<keyword evidence="3" id="KW-1185">Reference proteome</keyword>
<dbReference type="InParanoid" id="W5LVS5"/>
<dbReference type="HOGENOM" id="CLU_001324_3_1_1"/>
<accession>W5LVS5</accession>
<protein>
    <submittedName>
        <fullName evidence="2">Uncharacterized protein</fullName>
    </submittedName>
</protein>
<reference evidence="2" key="3">
    <citation type="submission" date="2025-09" db="UniProtKB">
        <authorList>
            <consortium name="Ensembl"/>
        </authorList>
    </citation>
    <scope>IDENTIFICATION</scope>
</reference>